<dbReference type="OrthoDB" id="10262287at2759"/>
<dbReference type="AlphaFoldDB" id="U6GAF7"/>
<dbReference type="InterPro" id="IPR043127">
    <property type="entry name" value="Sec-1-like_dom3a"/>
</dbReference>
<reference evidence="3" key="2">
    <citation type="submission" date="2013-10" db="EMBL/GenBank/DDBJ databases">
        <authorList>
            <person name="Aslett M."/>
        </authorList>
    </citation>
    <scope>NUCLEOTIDE SEQUENCE</scope>
    <source>
        <strain evidence="3">Houghton</strain>
    </source>
</reference>
<dbReference type="OMA" id="LCTDFTY"/>
<proteinExistence type="inferred from homology"/>
<feature type="compositionally biased region" description="Low complexity" evidence="2">
    <location>
        <begin position="863"/>
        <end position="885"/>
    </location>
</feature>
<feature type="region of interest" description="Disordered" evidence="2">
    <location>
        <begin position="1"/>
        <end position="23"/>
    </location>
</feature>
<name>U6GAF7_EIMAC</name>
<dbReference type="Gene3D" id="3.90.830.10">
    <property type="entry name" value="Syntaxin Binding Protein 1, Chain A, domain 2"/>
    <property type="match status" value="1"/>
</dbReference>
<dbReference type="PANTHER" id="PTHR11679">
    <property type="entry name" value="VESICLE PROTEIN SORTING-ASSOCIATED"/>
    <property type="match status" value="1"/>
</dbReference>
<dbReference type="InterPro" id="IPR001619">
    <property type="entry name" value="Sec1-like"/>
</dbReference>
<sequence>MRPELGSSTSPTPAAENGSCEVSSSSSGASDVSACGGVDVVGSTVAAVSAHYRRMFLDGLSTIEGLKLFILEDSLACPLSHLIDAHSLQQHGVERCFALAAFPISLSAVPAQTARAPTVVFVCRARLSRLPLILRHINFIEQNFPQAQPPPAPATTATAAEAAAATSGTTSTRGDPVLLWQFHLPPIAAKSGRRYVVVLLPESSEFIVSEFRRLLSAPTATNAHAEQQQAGHSSLPAAAAALISNLGNSLLPVSANNATQDSTDFSSSSSSSVSPDCVAVTHCPIQLFPVERDVLSLELPNFFRAYHGQGDVFLCKTVANAIDVLQQQQQQHPLHQHPLQQPKQPHQRLIPHLRCIGSAAKAVSDFLIQKRKQQQQQQQRQVLQRFDDPCLGGHLETQQPSPPPVPPVYSVLDAEDCGASPPFVSGGSSLLRFATAEEAEAGEGAWVAGSSKSSSLSLPHAPHMAVLFDRRVDLITPLCTDFTYQGLLDSTLGIEGAGLEVPKHLLQQQQQQHQEQQEQQHSFSDGVVSPLLSSSSGSLGVSVLIERGRGQRVPLSGDSLFKSLRDLHQTEVGAVLHRIASEIKETYRLKDRLRTIQDISSFMVKFKLKQQEHASLSLHVKLASFIAAVSRDPNYHSRLCLEDRLLQGTLALEPGLLLLRSSSSNSNSITELFEKLIDESAATEAAAASGCCSAAATTLDEVYRLLCLYSVTAGGIKAAQLKPLLHALVQQHGTRELRRVASLQQVGLLREQNPLKKTKASGGGNAGPEAWKFVREKCKLMVDEQSAMTDIAYVCSGYAPLSVSGIGTLRVILALKLSMAPVGGLRLRSIGLLQLLHETPSGWRAIPDVLNSLWGPALEIRQQQPQLQPGQRRRQQQQPQQQQQRQQHHQQRGPGVGSGEVEAEGAGAVCNAADPPPLLVLMFYIGGVTHAEIAAIRRLNQIEMQGSVKTDRRPENTKVQYLIITTEILTARQLFKSMIEDID</sequence>
<dbReference type="SUPFAM" id="SSF56815">
    <property type="entry name" value="Sec1/munc18-like (SM) proteins"/>
    <property type="match status" value="2"/>
</dbReference>
<dbReference type="Gene3D" id="3.40.50.1910">
    <property type="match status" value="1"/>
</dbReference>
<dbReference type="InterPro" id="IPR036045">
    <property type="entry name" value="Sec1-like_sf"/>
</dbReference>
<dbReference type="Gene3D" id="3.40.50.2060">
    <property type="match status" value="1"/>
</dbReference>
<gene>
    <name evidence="3" type="ORF">EAH_00004550</name>
</gene>
<dbReference type="Proteomes" id="UP000018050">
    <property type="component" value="Unassembled WGS sequence"/>
</dbReference>
<reference evidence="3" key="1">
    <citation type="submission" date="2013-10" db="EMBL/GenBank/DDBJ databases">
        <title>Genomic analysis of the causative agents of coccidiosis in chickens.</title>
        <authorList>
            <person name="Reid A.J."/>
            <person name="Blake D."/>
            <person name="Billington K."/>
            <person name="Browne H."/>
            <person name="Dunn M."/>
            <person name="Hung S."/>
            <person name="Kawahara F."/>
            <person name="Miranda-Saavedra D."/>
            <person name="Mourier T."/>
            <person name="Nagra H."/>
            <person name="Otto T.D."/>
            <person name="Rawlings N."/>
            <person name="Sanchez A."/>
            <person name="Sanders M."/>
            <person name="Subramaniam C."/>
            <person name="Tay Y."/>
            <person name="Dear P."/>
            <person name="Doerig C."/>
            <person name="Gruber A."/>
            <person name="Parkinson J."/>
            <person name="Shirley M."/>
            <person name="Wan K.L."/>
            <person name="Berriman M."/>
            <person name="Tomley F."/>
            <person name="Pain A."/>
        </authorList>
    </citation>
    <scope>NUCLEOTIDE SEQUENCE</scope>
    <source>
        <strain evidence="3">Houghton</strain>
    </source>
</reference>
<organism evidence="3 4">
    <name type="scientific">Eimeria acervulina</name>
    <name type="common">Coccidian parasite</name>
    <dbReference type="NCBI Taxonomy" id="5801"/>
    <lineage>
        <taxon>Eukaryota</taxon>
        <taxon>Sar</taxon>
        <taxon>Alveolata</taxon>
        <taxon>Apicomplexa</taxon>
        <taxon>Conoidasida</taxon>
        <taxon>Coccidia</taxon>
        <taxon>Eucoccidiorida</taxon>
        <taxon>Eimeriorina</taxon>
        <taxon>Eimeriidae</taxon>
        <taxon>Eimeria</taxon>
    </lineage>
</organism>
<evidence type="ECO:0000313" key="3">
    <source>
        <dbReference type="EMBL" id="CDI77261.1"/>
    </source>
</evidence>
<dbReference type="GeneID" id="25268525"/>
<dbReference type="Pfam" id="PF00995">
    <property type="entry name" value="Sec1"/>
    <property type="match status" value="1"/>
</dbReference>
<dbReference type="VEuPathDB" id="ToxoDB:EAH_00004550"/>
<dbReference type="EMBL" id="HG670599">
    <property type="protein sequence ID" value="CDI77261.1"/>
    <property type="molecule type" value="Genomic_DNA"/>
</dbReference>
<dbReference type="InterPro" id="IPR043154">
    <property type="entry name" value="Sec-1-like_dom1"/>
</dbReference>
<dbReference type="RefSeq" id="XP_013252357.1">
    <property type="nucleotide sequence ID" value="XM_013396903.1"/>
</dbReference>
<dbReference type="InterPro" id="IPR043155">
    <property type="entry name" value="VPS33_dom3b"/>
</dbReference>
<accession>U6GAF7</accession>
<feature type="compositionally biased region" description="Polar residues" evidence="2">
    <location>
        <begin position="1"/>
        <end position="12"/>
    </location>
</feature>
<keyword evidence="4" id="KW-1185">Reference proteome</keyword>
<dbReference type="GO" id="GO:0016192">
    <property type="term" value="P:vesicle-mediated transport"/>
    <property type="evidence" value="ECO:0007669"/>
    <property type="project" value="InterPro"/>
</dbReference>
<comment type="similarity">
    <text evidence="1">Belongs to the STXBP/unc-18/SEC1 family.</text>
</comment>
<evidence type="ECO:0000313" key="4">
    <source>
        <dbReference type="Proteomes" id="UP000018050"/>
    </source>
</evidence>
<feature type="region of interest" description="Disordered" evidence="2">
    <location>
        <begin position="863"/>
        <end position="901"/>
    </location>
</feature>
<protein>
    <submittedName>
        <fullName evidence="3">Sec1 family domain-containing protein, putative</fullName>
    </submittedName>
</protein>
<evidence type="ECO:0000256" key="2">
    <source>
        <dbReference type="SAM" id="MobiDB-lite"/>
    </source>
</evidence>
<evidence type="ECO:0000256" key="1">
    <source>
        <dbReference type="ARBA" id="ARBA00009884"/>
    </source>
</evidence>
<dbReference type="Gene3D" id="1.25.40.850">
    <property type="match status" value="1"/>
</dbReference>
<dbReference type="InterPro" id="IPR027482">
    <property type="entry name" value="Sec1-like_dom2"/>
</dbReference>